<dbReference type="OMA" id="CPVEDCY"/>
<dbReference type="PANTHER" id="PTHR16537">
    <property type="entry name" value="SJOEGREN SYNDROME/SCLERODERMA AUTOANTIGEN 1"/>
    <property type="match status" value="1"/>
</dbReference>
<protein>
    <submittedName>
        <fullName evidence="1">Zn-ribbon-containing protein implicated in mitosis</fullName>
    </submittedName>
</protein>
<reference evidence="2" key="1">
    <citation type="submission" date="2014-09" db="EMBL/GenBank/DDBJ databases">
        <authorList>
            <person name="Sharma Rahul"/>
            <person name="Thines Marco"/>
        </authorList>
    </citation>
    <scope>NUCLEOTIDE SEQUENCE [LARGE SCALE GENOMIC DNA]</scope>
</reference>
<dbReference type="STRING" id="4781.A0A0P1B3U7"/>
<dbReference type="EMBL" id="CCYD01003055">
    <property type="protein sequence ID" value="CEG49418.1"/>
    <property type="molecule type" value="Genomic_DNA"/>
</dbReference>
<dbReference type="GeneID" id="36402237"/>
<dbReference type="Proteomes" id="UP000054928">
    <property type="component" value="Unassembled WGS sequence"/>
</dbReference>
<sequence>METAVAPIKRSRDEASRVLGEKMLQGWTMLGASCPVEDCYTPLLRNKQGKMLCARCDQFVISEEEAIKQAEQKAEEDSRVVKKEAANEPYQEEERRHRIEQRFHLEEQARQAKQMLTLEQAHNHQAINLKVKRKNVTTLSPNSDVEVNTIRRQTLAALYEKMVVLTDALSPNDHCERLISVSKALREIAEAAHLLKE</sequence>
<evidence type="ECO:0000313" key="2">
    <source>
        <dbReference type="Proteomes" id="UP000054928"/>
    </source>
</evidence>
<dbReference type="AlphaFoldDB" id="A0A0P1B3U7"/>
<dbReference type="InterPro" id="IPR051888">
    <property type="entry name" value="UPF0148_domain"/>
</dbReference>
<dbReference type="InterPro" id="IPR009563">
    <property type="entry name" value="SSSCA1"/>
</dbReference>
<dbReference type="Pfam" id="PF06677">
    <property type="entry name" value="Auto_anti-p27"/>
    <property type="match status" value="1"/>
</dbReference>
<dbReference type="PANTHER" id="PTHR16537:SF1">
    <property type="entry name" value="PROTEIN ZNRD2"/>
    <property type="match status" value="1"/>
</dbReference>
<name>A0A0P1B3U7_PLAHL</name>
<dbReference type="RefSeq" id="XP_024585787.1">
    <property type="nucleotide sequence ID" value="XM_024720605.1"/>
</dbReference>
<keyword evidence="2" id="KW-1185">Reference proteome</keyword>
<accession>A0A0P1B3U7</accession>
<organism evidence="1 2">
    <name type="scientific">Plasmopara halstedii</name>
    <name type="common">Downy mildew of sunflower</name>
    <dbReference type="NCBI Taxonomy" id="4781"/>
    <lineage>
        <taxon>Eukaryota</taxon>
        <taxon>Sar</taxon>
        <taxon>Stramenopiles</taxon>
        <taxon>Oomycota</taxon>
        <taxon>Peronosporomycetes</taxon>
        <taxon>Peronosporales</taxon>
        <taxon>Peronosporaceae</taxon>
        <taxon>Plasmopara</taxon>
    </lineage>
</organism>
<dbReference type="OrthoDB" id="28939at2759"/>
<proteinExistence type="predicted"/>
<evidence type="ECO:0000313" key="1">
    <source>
        <dbReference type="EMBL" id="CEG49418.1"/>
    </source>
</evidence>